<feature type="transmembrane region" description="Helical" evidence="6">
    <location>
        <begin position="240"/>
        <end position="261"/>
    </location>
</feature>
<sequence>MNTPQVQRGFFLLLLVAVTAAFFWILQPFFGAVLWGLALAILFTPLYKRLLQAWGKQRLTLAALGTLGIVLVIVILPLAMIVSTLISDVASLTQRMRSGELNYYGYFQQIVGALPDWLMRILDRFGLGNFEALMAKLAEGASQASQVIAQQALNIGQNTFDFIISFFVMLYLLFFLLRDGASLSRKVRQSVPLAPPHTHYLLNKFTTVIRATVKGNVVVAAVQGTLGGVAFALLGVQGALLWGVVMAFLSLLPAVGAALIWGPVAAYFLATGAITKGVVLIFVGVFVIGLVDNILRPLLVGKDTQMPDYVVLISTIGGMALFGINGFVIGPVIAALFMAVWSLFTQSTPADEDARDERTTPPPH</sequence>
<organism evidence="7 8">
    <name type="scientific">Xenophilus arseniciresistens</name>
    <dbReference type="NCBI Taxonomy" id="1283306"/>
    <lineage>
        <taxon>Bacteria</taxon>
        <taxon>Pseudomonadati</taxon>
        <taxon>Pseudomonadota</taxon>
        <taxon>Betaproteobacteria</taxon>
        <taxon>Burkholderiales</taxon>
        <taxon>Comamonadaceae</taxon>
        <taxon>Xenophilus</taxon>
    </lineage>
</organism>
<dbReference type="AlphaFoldDB" id="A0AAE3SXB8"/>
<dbReference type="InterPro" id="IPR002549">
    <property type="entry name" value="AI-2E-like"/>
</dbReference>
<dbReference type="PANTHER" id="PTHR21716">
    <property type="entry name" value="TRANSMEMBRANE PROTEIN"/>
    <property type="match status" value="1"/>
</dbReference>
<feature type="transmembrane region" description="Helical" evidence="6">
    <location>
        <begin position="59"/>
        <end position="86"/>
    </location>
</feature>
<evidence type="ECO:0000256" key="5">
    <source>
        <dbReference type="ARBA" id="ARBA00023136"/>
    </source>
</evidence>
<dbReference type="RefSeq" id="WP_271426051.1">
    <property type="nucleotide sequence ID" value="NZ_JAQIPB010000001.1"/>
</dbReference>
<comment type="subcellular location">
    <subcellularLocation>
        <location evidence="1">Membrane</location>
        <topology evidence="1">Multi-pass membrane protein</topology>
    </subcellularLocation>
</comment>
<dbReference type="GO" id="GO:0016020">
    <property type="term" value="C:membrane"/>
    <property type="evidence" value="ECO:0007669"/>
    <property type="project" value="UniProtKB-SubCell"/>
</dbReference>
<evidence type="ECO:0000313" key="8">
    <source>
        <dbReference type="Proteomes" id="UP001212602"/>
    </source>
</evidence>
<dbReference type="Proteomes" id="UP001212602">
    <property type="component" value="Unassembled WGS sequence"/>
</dbReference>
<keyword evidence="8" id="KW-1185">Reference proteome</keyword>
<comment type="caution">
    <text evidence="7">The sequence shown here is derived from an EMBL/GenBank/DDBJ whole genome shotgun (WGS) entry which is preliminary data.</text>
</comment>
<dbReference type="EMBL" id="JAQIPB010000001">
    <property type="protein sequence ID" value="MDA7414769.1"/>
    <property type="molecule type" value="Genomic_DNA"/>
</dbReference>
<comment type="similarity">
    <text evidence="2">Belongs to the autoinducer-2 exporter (AI-2E) (TC 2.A.86) family.</text>
</comment>
<feature type="transmembrane region" description="Helical" evidence="6">
    <location>
        <begin position="32"/>
        <end position="47"/>
    </location>
</feature>
<gene>
    <name evidence="7" type="ORF">PGB34_00200</name>
</gene>
<keyword evidence="5 6" id="KW-0472">Membrane</keyword>
<protein>
    <submittedName>
        <fullName evidence="7">AI-2E family transporter</fullName>
    </submittedName>
</protein>
<feature type="transmembrane region" description="Helical" evidence="6">
    <location>
        <begin position="268"/>
        <end position="291"/>
    </location>
</feature>
<name>A0AAE3SXB8_9BURK</name>
<reference evidence="7" key="1">
    <citation type="submission" date="2023-01" db="EMBL/GenBank/DDBJ databases">
        <title>Xenophilus mangrovi sp. nov., isolated from soil of Mangrove nature reserve.</title>
        <authorList>
            <person name="Xu S."/>
            <person name="Liu Z."/>
            <person name="Xu Y."/>
        </authorList>
    </citation>
    <scope>NUCLEOTIDE SEQUENCE</scope>
    <source>
        <strain evidence="7">YW8</strain>
    </source>
</reference>
<evidence type="ECO:0000313" key="7">
    <source>
        <dbReference type="EMBL" id="MDA7414769.1"/>
    </source>
</evidence>
<feature type="transmembrane region" description="Helical" evidence="6">
    <location>
        <begin position="311"/>
        <end position="344"/>
    </location>
</feature>
<keyword evidence="3 6" id="KW-0812">Transmembrane</keyword>
<feature type="transmembrane region" description="Helical" evidence="6">
    <location>
        <begin position="159"/>
        <end position="177"/>
    </location>
</feature>
<evidence type="ECO:0000256" key="2">
    <source>
        <dbReference type="ARBA" id="ARBA00009773"/>
    </source>
</evidence>
<dbReference type="PANTHER" id="PTHR21716:SF4">
    <property type="entry name" value="TRANSMEMBRANE PROTEIN 245"/>
    <property type="match status" value="1"/>
</dbReference>
<accession>A0AAE3SXB8</accession>
<proteinExistence type="inferred from homology"/>
<feature type="transmembrane region" description="Helical" evidence="6">
    <location>
        <begin position="9"/>
        <end position="26"/>
    </location>
</feature>
<keyword evidence="4 6" id="KW-1133">Transmembrane helix</keyword>
<evidence type="ECO:0000256" key="4">
    <source>
        <dbReference type="ARBA" id="ARBA00022989"/>
    </source>
</evidence>
<evidence type="ECO:0000256" key="6">
    <source>
        <dbReference type="SAM" id="Phobius"/>
    </source>
</evidence>
<dbReference type="Pfam" id="PF01594">
    <property type="entry name" value="AI-2E_transport"/>
    <property type="match status" value="1"/>
</dbReference>
<evidence type="ECO:0000256" key="3">
    <source>
        <dbReference type="ARBA" id="ARBA00022692"/>
    </source>
</evidence>
<feature type="transmembrane region" description="Helical" evidence="6">
    <location>
        <begin position="217"/>
        <end position="234"/>
    </location>
</feature>
<evidence type="ECO:0000256" key="1">
    <source>
        <dbReference type="ARBA" id="ARBA00004141"/>
    </source>
</evidence>